<dbReference type="Pfam" id="PF08263">
    <property type="entry name" value="LRRNT_2"/>
    <property type="match status" value="1"/>
</dbReference>
<evidence type="ECO:0000313" key="14">
    <source>
        <dbReference type="Proteomes" id="UP000636709"/>
    </source>
</evidence>
<dbReference type="Pfam" id="PF13516">
    <property type="entry name" value="LRR_6"/>
    <property type="match status" value="1"/>
</dbReference>
<proteinExistence type="predicted"/>
<keyword evidence="4" id="KW-0812">Transmembrane</keyword>
<dbReference type="Proteomes" id="UP000636709">
    <property type="component" value="Unassembled WGS sequence"/>
</dbReference>
<evidence type="ECO:0000256" key="10">
    <source>
        <dbReference type="ARBA" id="ARBA00023180"/>
    </source>
</evidence>
<dbReference type="FunFam" id="3.80.10.10:FF:000470">
    <property type="entry name" value="LRR receptor-like serine/threonine-protein kinase RPK2"/>
    <property type="match status" value="1"/>
</dbReference>
<dbReference type="InterPro" id="IPR032675">
    <property type="entry name" value="LRR_dom_sf"/>
</dbReference>
<evidence type="ECO:0000256" key="11">
    <source>
        <dbReference type="SAM" id="SignalP"/>
    </source>
</evidence>
<evidence type="ECO:0000256" key="2">
    <source>
        <dbReference type="ARBA" id="ARBA00022475"/>
    </source>
</evidence>
<keyword evidence="10" id="KW-0325">Glycoprotein</keyword>
<feature type="domain" description="Leucine-rich repeat-containing N-terminal plant-type" evidence="12">
    <location>
        <begin position="24"/>
        <end position="61"/>
    </location>
</feature>
<evidence type="ECO:0000256" key="3">
    <source>
        <dbReference type="ARBA" id="ARBA00022614"/>
    </source>
</evidence>
<dbReference type="AlphaFoldDB" id="A0A835B377"/>
<keyword evidence="8" id="KW-0472">Membrane</keyword>
<keyword evidence="5 11" id="KW-0732">Signal</keyword>
<evidence type="ECO:0000256" key="6">
    <source>
        <dbReference type="ARBA" id="ARBA00022737"/>
    </source>
</evidence>
<dbReference type="GO" id="GO:0005886">
    <property type="term" value="C:plasma membrane"/>
    <property type="evidence" value="ECO:0007669"/>
    <property type="project" value="UniProtKB-SubCell"/>
</dbReference>
<evidence type="ECO:0000313" key="13">
    <source>
        <dbReference type="EMBL" id="KAF8685362.1"/>
    </source>
</evidence>
<protein>
    <recommendedName>
        <fullName evidence="12">Leucine-rich repeat-containing N-terminal plant-type domain-containing protein</fullName>
    </recommendedName>
</protein>
<dbReference type="InterPro" id="IPR001611">
    <property type="entry name" value="Leu-rich_rpt"/>
</dbReference>
<evidence type="ECO:0000256" key="1">
    <source>
        <dbReference type="ARBA" id="ARBA00004251"/>
    </source>
</evidence>
<dbReference type="PANTHER" id="PTHR48054:SF82">
    <property type="entry name" value="LRR RECEPTOR-LIKE SERINE_THREONINE-PROTEIN KINASE FLS2"/>
    <property type="match status" value="1"/>
</dbReference>
<dbReference type="Pfam" id="PF00560">
    <property type="entry name" value="LRR_1"/>
    <property type="match status" value="5"/>
</dbReference>
<keyword evidence="7" id="KW-1133">Transmembrane helix</keyword>
<keyword evidence="3" id="KW-0433">Leucine-rich repeat</keyword>
<organism evidence="13 14">
    <name type="scientific">Digitaria exilis</name>
    <dbReference type="NCBI Taxonomy" id="1010633"/>
    <lineage>
        <taxon>Eukaryota</taxon>
        <taxon>Viridiplantae</taxon>
        <taxon>Streptophyta</taxon>
        <taxon>Embryophyta</taxon>
        <taxon>Tracheophyta</taxon>
        <taxon>Spermatophyta</taxon>
        <taxon>Magnoliopsida</taxon>
        <taxon>Liliopsida</taxon>
        <taxon>Poales</taxon>
        <taxon>Poaceae</taxon>
        <taxon>PACMAD clade</taxon>
        <taxon>Panicoideae</taxon>
        <taxon>Panicodae</taxon>
        <taxon>Paniceae</taxon>
        <taxon>Anthephorinae</taxon>
        <taxon>Digitaria</taxon>
    </lineage>
</organism>
<accession>A0A835B377</accession>
<evidence type="ECO:0000256" key="8">
    <source>
        <dbReference type="ARBA" id="ARBA00023136"/>
    </source>
</evidence>
<keyword evidence="14" id="KW-1185">Reference proteome</keyword>
<dbReference type="OrthoDB" id="1740823at2759"/>
<comment type="subcellular location">
    <subcellularLocation>
        <location evidence="1">Cell membrane</location>
        <topology evidence="1">Single-pass type I membrane protein</topology>
    </subcellularLocation>
</comment>
<dbReference type="Gene3D" id="3.80.10.10">
    <property type="entry name" value="Ribonuclease Inhibitor"/>
    <property type="match status" value="5"/>
</dbReference>
<dbReference type="PANTHER" id="PTHR48054">
    <property type="entry name" value="RECEPTOR KINASE-LIKE PROTEIN XA21"/>
    <property type="match status" value="1"/>
</dbReference>
<name>A0A835B377_9POAL</name>
<reference evidence="13" key="1">
    <citation type="submission" date="2020-07" db="EMBL/GenBank/DDBJ databases">
        <title>Genome sequence and genetic diversity analysis of an under-domesticated orphan crop, white fonio (Digitaria exilis).</title>
        <authorList>
            <person name="Bennetzen J.L."/>
            <person name="Chen S."/>
            <person name="Ma X."/>
            <person name="Wang X."/>
            <person name="Yssel A.E.J."/>
            <person name="Chaluvadi S.R."/>
            <person name="Johnson M."/>
            <person name="Gangashetty P."/>
            <person name="Hamidou F."/>
            <person name="Sanogo M.D."/>
            <person name="Zwaenepoel A."/>
            <person name="Wallace J."/>
            <person name="Van De Peer Y."/>
            <person name="Van Deynze A."/>
        </authorList>
    </citation>
    <scope>NUCLEOTIDE SEQUENCE</scope>
    <source>
        <tissue evidence="13">Leaves</tissue>
    </source>
</reference>
<evidence type="ECO:0000256" key="5">
    <source>
        <dbReference type="ARBA" id="ARBA00022729"/>
    </source>
</evidence>
<keyword evidence="2" id="KW-1003">Cell membrane</keyword>
<dbReference type="GO" id="GO:0051606">
    <property type="term" value="P:detection of stimulus"/>
    <property type="evidence" value="ECO:0007669"/>
    <property type="project" value="UniProtKB-ARBA"/>
</dbReference>
<feature type="chain" id="PRO_5032502606" description="Leucine-rich repeat-containing N-terminal plant-type domain-containing protein" evidence="11">
    <location>
        <begin position="21"/>
        <end position="409"/>
    </location>
</feature>
<dbReference type="FunFam" id="3.80.10.10:FF:000403">
    <property type="entry name" value="Receptor-like protein 2"/>
    <property type="match status" value="1"/>
</dbReference>
<dbReference type="InterPro" id="IPR013210">
    <property type="entry name" value="LRR_N_plant-typ"/>
</dbReference>
<keyword evidence="9" id="KW-0675">Receptor</keyword>
<dbReference type="SUPFAM" id="SSF52047">
    <property type="entry name" value="RNI-like"/>
    <property type="match status" value="1"/>
</dbReference>
<evidence type="ECO:0000259" key="12">
    <source>
        <dbReference type="Pfam" id="PF08263"/>
    </source>
</evidence>
<evidence type="ECO:0000256" key="7">
    <source>
        <dbReference type="ARBA" id="ARBA00022989"/>
    </source>
</evidence>
<evidence type="ECO:0000256" key="9">
    <source>
        <dbReference type="ARBA" id="ARBA00023170"/>
    </source>
</evidence>
<dbReference type="InterPro" id="IPR052592">
    <property type="entry name" value="LRR-RLK"/>
</dbReference>
<dbReference type="FunFam" id="3.80.10.10:FF:000530">
    <property type="entry name" value="Receptor-like protein 2"/>
    <property type="match status" value="1"/>
</dbReference>
<gene>
    <name evidence="13" type="ORF">HU200_043986</name>
</gene>
<feature type="signal peptide" evidence="11">
    <location>
        <begin position="1"/>
        <end position="20"/>
    </location>
</feature>
<sequence>MPPFGSALVMLLSLASLATSCTEQESNSLLQFIAGLSQSSGLTKSWQNGTDCCSWEGISCSPERTVTDVFLACRGLQGFISPFLGNLTGLLHLNLSFNLLSGDLPLELVSSRSIIVLDVSFNQLSGDLPDIPSSTLARPLKVLNISSNIFTGRFPSTSWEVMKSLTLLNASNNSFIGTIPTIFCVNTPYFAVLELSYNQFSGSIPPGLGNCSLLTSLGAGHNSLSGTLPDELFNITSLKQLSFPNNQIKGSLHGISKLINLVTLDLGWNELQGNIPDSIGELKRLEEIRLDYNQMSGELPSTLGACTNLRSINLMSNGFSGELTRVNFSTLTNLHTLDLVLNNFTGKIPESIYSCSNLVAPRFSGNWFSGQLSEGFANLESLSFLSIGNNSLTNVTRALQILSSCFCPK</sequence>
<evidence type="ECO:0000256" key="4">
    <source>
        <dbReference type="ARBA" id="ARBA00022692"/>
    </source>
</evidence>
<keyword evidence="6" id="KW-0677">Repeat</keyword>
<dbReference type="EMBL" id="JACEFO010002084">
    <property type="protein sequence ID" value="KAF8685362.1"/>
    <property type="molecule type" value="Genomic_DNA"/>
</dbReference>
<comment type="caution">
    <text evidence="13">The sequence shown here is derived from an EMBL/GenBank/DDBJ whole genome shotgun (WGS) entry which is preliminary data.</text>
</comment>